<organism evidence="2 3">
    <name type="scientific">Didymodactylos carnosus</name>
    <dbReference type="NCBI Taxonomy" id="1234261"/>
    <lineage>
        <taxon>Eukaryota</taxon>
        <taxon>Metazoa</taxon>
        <taxon>Spiralia</taxon>
        <taxon>Gnathifera</taxon>
        <taxon>Rotifera</taxon>
        <taxon>Eurotatoria</taxon>
        <taxon>Bdelloidea</taxon>
        <taxon>Philodinida</taxon>
        <taxon>Philodinidae</taxon>
        <taxon>Didymodactylos</taxon>
    </lineage>
</organism>
<sequence length="69" mass="8014">MYFQTECLIITSLWKEASLFYNLIRSESQIDALVVSDDLDYVDQPLARGHLLTKYGRNPMLRNIAVVKH</sequence>
<comment type="caution">
    <text evidence="2">The sequence shown here is derived from an EMBL/GenBank/DDBJ whole genome shotgun (WGS) entry which is preliminary data.</text>
</comment>
<name>A0A8S2VEC4_9BILA</name>
<dbReference type="EMBL" id="CAJOBA010071609">
    <property type="protein sequence ID" value="CAF4394916.1"/>
    <property type="molecule type" value="Genomic_DNA"/>
</dbReference>
<evidence type="ECO:0000313" key="1">
    <source>
        <dbReference type="EMBL" id="CAF1591092.1"/>
    </source>
</evidence>
<dbReference type="Proteomes" id="UP000677228">
    <property type="component" value="Unassembled WGS sequence"/>
</dbReference>
<protein>
    <submittedName>
        <fullName evidence="2">Uncharacterized protein</fullName>
    </submittedName>
</protein>
<proteinExistence type="predicted"/>
<evidence type="ECO:0000313" key="2">
    <source>
        <dbReference type="EMBL" id="CAF4394916.1"/>
    </source>
</evidence>
<gene>
    <name evidence="1" type="ORF">OVA965_LOCUS41551</name>
    <name evidence="2" type="ORF">TMI583_LOCUS43222</name>
</gene>
<dbReference type="AlphaFoldDB" id="A0A8S2VEC4"/>
<reference evidence="2" key="1">
    <citation type="submission" date="2021-02" db="EMBL/GenBank/DDBJ databases">
        <authorList>
            <person name="Nowell W R."/>
        </authorList>
    </citation>
    <scope>NUCLEOTIDE SEQUENCE</scope>
</reference>
<dbReference type="Proteomes" id="UP000682733">
    <property type="component" value="Unassembled WGS sequence"/>
</dbReference>
<accession>A0A8S2VEC4</accession>
<evidence type="ECO:0000313" key="3">
    <source>
        <dbReference type="Proteomes" id="UP000682733"/>
    </source>
</evidence>
<dbReference type="EMBL" id="CAJNOK010048202">
    <property type="protein sequence ID" value="CAF1591092.1"/>
    <property type="molecule type" value="Genomic_DNA"/>
</dbReference>